<dbReference type="InterPro" id="IPR051310">
    <property type="entry name" value="MCP_chemotaxis"/>
</dbReference>
<keyword evidence="5" id="KW-0812">Transmembrane</keyword>
<evidence type="ECO:0000313" key="7">
    <source>
        <dbReference type="EMBL" id="MDP4299973.1"/>
    </source>
</evidence>
<dbReference type="EMBL" id="JAUZEE010000002">
    <property type="protein sequence ID" value="MDP4299973.1"/>
    <property type="molecule type" value="Genomic_DNA"/>
</dbReference>
<keyword evidence="8" id="KW-1185">Reference proteome</keyword>
<dbReference type="CDD" id="cd11386">
    <property type="entry name" value="MCP_signal"/>
    <property type="match status" value="1"/>
</dbReference>
<comment type="similarity">
    <text evidence="2">Belongs to the methyl-accepting chemotaxis (MCP) protein family.</text>
</comment>
<dbReference type="Pfam" id="PF00015">
    <property type="entry name" value="MCPsignal"/>
    <property type="match status" value="1"/>
</dbReference>
<dbReference type="SUPFAM" id="SSF58104">
    <property type="entry name" value="Methyl-accepting chemotaxis protein (MCP) signaling domain"/>
    <property type="match status" value="1"/>
</dbReference>
<keyword evidence="5" id="KW-0472">Membrane</keyword>
<evidence type="ECO:0000256" key="2">
    <source>
        <dbReference type="ARBA" id="ARBA00029447"/>
    </source>
</evidence>
<keyword evidence="3" id="KW-0807">Transducer</keyword>
<keyword evidence="1" id="KW-0488">Methylation</keyword>
<evidence type="ECO:0000313" key="8">
    <source>
        <dbReference type="Proteomes" id="UP001235760"/>
    </source>
</evidence>
<feature type="domain" description="Methyl-accepting transducer" evidence="6">
    <location>
        <begin position="224"/>
        <end position="453"/>
    </location>
</feature>
<dbReference type="RefSeq" id="WP_305748528.1">
    <property type="nucleotide sequence ID" value="NZ_JAUZEE010000002.1"/>
</dbReference>
<dbReference type="InterPro" id="IPR004089">
    <property type="entry name" value="MCPsignal_dom"/>
</dbReference>
<evidence type="ECO:0000256" key="5">
    <source>
        <dbReference type="SAM" id="Phobius"/>
    </source>
</evidence>
<dbReference type="Proteomes" id="UP001235760">
    <property type="component" value="Unassembled WGS sequence"/>
</dbReference>
<evidence type="ECO:0000256" key="1">
    <source>
        <dbReference type="ARBA" id="ARBA00022481"/>
    </source>
</evidence>
<keyword evidence="5" id="KW-1133">Transmembrane helix</keyword>
<dbReference type="PROSITE" id="PS50111">
    <property type="entry name" value="CHEMOTAXIS_TRANSDUC_2"/>
    <property type="match status" value="1"/>
</dbReference>
<dbReference type="Gene3D" id="1.10.287.950">
    <property type="entry name" value="Methyl-accepting chemotaxis protein"/>
    <property type="match status" value="1"/>
</dbReference>
<comment type="caution">
    <text evidence="7">The sequence shown here is derived from an EMBL/GenBank/DDBJ whole genome shotgun (WGS) entry which is preliminary data.</text>
</comment>
<reference evidence="7 8" key="1">
    <citation type="submission" date="2023-08" db="EMBL/GenBank/DDBJ databases">
        <authorList>
            <person name="Roldan D.M."/>
            <person name="Menes R.J."/>
        </authorList>
    </citation>
    <scope>NUCLEOTIDE SEQUENCE [LARGE SCALE GENOMIC DNA]</scope>
    <source>
        <strain evidence="7 8">CCM 2812</strain>
    </source>
</reference>
<dbReference type="PANTHER" id="PTHR43531:SF14">
    <property type="entry name" value="METHYL-ACCEPTING CHEMOTAXIS PROTEIN I-RELATED"/>
    <property type="match status" value="1"/>
</dbReference>
<feature type="compositionally biased region" description="Low complexity" evidence="4">
    <location>
        <begin position="250"/>
        <end position="271"/>
    </location>
</feature>
<protein>
    <submittedName>
        <fullName evidence="7">Methyl-accepting chemotaxis protein</fullName>
    </submittedName>
</protein>
<evidence type="ECO:0000256" key="4">
    <source>
        <dbReference type="SAM" id="MobiDB-lite"/>
    </source>
</evidence>
<feature type="transmembrane region" description="Helical" evidence="5">
    <location>
        <begin position="86"/>
        <end position="103"/>
    </location>
</feature>
<proteinExistence type="inferred from homology"/>
<dbReference type="PANTHER" id="PTHR43531">
    <property type="entry name" value="PROTEIN ICFG"/>
    <property type="match status" value="1"/>
</dbReference>
<evidence type="ECO:0000256" key="3">
    <source>
        <dbReference type="PROSITE-ProRule" id="PRU00284"/>
    </source>
</evidence>
<accession>A0ABT9G1A1</accession>
<dbReference type="SMART" id="SM00283">
    <property type="entry name" value="MA"/>
    <property type="match status" value="1"/>
</dbReference>
<organism evidence="7 8">
    <name type="scientific">Leptothrix discophora</name>
    <dbReference type="NCBI Taxonomy" id="89"/>
    <lineage>
        <taxon>Bacteria</taxon>
        <taxon>Pseudomonadati</taxon>
        <taxon>Pseudomonadota</taxon>
        <taxon>Betaproteobacteria</taxon>
        <taxon>Burkholderiales</taxon>
        <taxon>Sphaerotilaceae</taxon>
        <taxon>Leptothrix</taxon>
    </lineage>
</organism>
<gene>
    <name evidence="7" type="ORF">Q8X39_04950</name>
</gene>
<evidence type="ECO:0000259" key="6">
    <source>
        <dbReference type="PROSITE" id="PS50111"/>
    </source>
</evidence>
<sequence length="470" mass="48422">MRNSVGDRADVILLATLAASAAAAVAIASHYGGMGLALIGSALLLALGGAAVGMARGTLLSRLVLSATLAASVALHIQLGRGTSEFHFGVFALLALLLVYQDWRPIVFTAGLFAVHHVGFDRLQAAGLEVYCITSPSLPAVFLHATYVVLQTALEVTFAMTMREQTRQGLELAGMVERLQGDRTHGHARIDLSSASAEARTPAGAALRGALVQVREAVQALQQSVGHVDQASHEIAQGSIDLSNRTEETASSLQQAASSMADITGSAQQSAQSARRANELAGSAAVVAHRGGAEVSEVVGTMSRIEASSRKIGDIIGVIDGIAFQTNILALNAAVEAARAGEQGRGFAVVASEVRSLAGRSAEAAREIKSLIGGSMTQVEAGAVLVQRAGSTMQEIVQSVQRVSDTLAEISSVSDEQSGGIARVNDAVEQLDRMTQQNAALVEQSAAAAASLSEQAGRLSKVLDGFGVAS</sequence>
<feature type="transmembrane region" description="Helical" evidence="5">
    <location>
        <begin position="34"/>
        <end position="52"/>
    </location>
</feature>
<name>A0ABT9G1A1_LEPDI</name>
<feature type="region of interest" description="Disordered" evidence="4">
    <location>
        <begin position="240"/>
        <end position="271"/>
    </location>
</feature>